<dbReference type="Proteomes" id="UP000612808">
    <property type="component" value="Unassembled WGS sequence"/>
</dbReference>
<dbReference type="InterPro" id="IPR000086">
    <property type="entry name" value="NUDIX_hydrolase_dom"/>
</dbReference>
<dbReference type="PANTHER" id="PTHR43046">
    <property type="entry name" value="GDP-MANNOSE MANNOSYL HYDROLASE"/>
    <property type="match status" value="1"/>
</dbReference>
<protein>
    <recommendedName>
        <fullName evidence="4">Nudix hydrolase domain-containing protein</fullName>
    </recommendedName>
</protein>
<evidence type="ECO:0000256" key="2">
    <source>
        <dbReference type="ARBA" id="ARBA00022801"/>
    </source>
</evidence>
<evidence type="ECO:0000313" key="6">
    <source>
        <dbReference type="Proteomes" id="UP000612808"/>
    </source>
</evidence>
<evidence type="ECO:0000259" key="4">
    <source>
        <dbReference type="PROSITE" id="PS51462"/>
    </source>
</evidence>
<dbReference type="Pfam" id="PF00293">
    <property type="entry name" value="NUDIX"/>
    <property type="match status" value="1"/>
</dbReference>
<keyword evidence="2" id="KW-0378">Hydrolase</keyword>
<feature type="domain" description="Nudix hydrolase" evidence="4">
    <location>
        <begin position="42"/>
        <end position="174"/>
    </location>
</feature>
<keyword evidence="6" id="KW-1185">Reference proteome</keyword>
<gene>
    <name evidence="5" type="ORF">Aru02nite_02270</name>
</gene>
<evidence type="ECO:0000256" key="1">
    <source>
        <dbReference type="ARBA" id="ARBA00001946"/>
    </source>
</evidence>
<sequence length="190" mass="20287">MPNVPAGRRTLAPAHPARTDRNRTATNGPRCTIPAYHPEMDSLTSAVAAVVTDPGGRVLLCQQSQGHRLWGLPSGRIQRCEHPAHAVTRDLQAATGLHVDVVDLVGLYRLTGPADDADGPLPDVVVHVFRARIVGGEASVNAPDMIRRIGWYDPVDLPEPRTPTVRRVLADATAGRSGVVADVHRHAAPA</sequence>
<dbReference type="PROSITE" id="PS51462">
    <property type="entry name" value="NUDIX"/>
    <property type="match status" value="1"/>
</dbReference>
<accession>A0A8J3IV46</accession>
<dbReference type="PANTHER" id="PTHR43046:SF16">
    <property type="entry name" value="ADP-RIBOSE PYROPHOSPHATASE YJHB-RELATED"/>
    <property type="match status" value="1"/>
</dbReference>
<evidence type="ECO:0000256" key="3">
    <source>
        <dbReference type="SAM" id="MobiDB-lite"/>
    </source>
</evidence>
<dbReference type="AlphaFoldDB" id="A0A8J3IV46"/>
<dbReference type="InterPro" id="IPR015797">
    <property type="entry name" value="NUDIX_hydrolase-like_dom_sf"/>
</dbReference>
<dbReference type="Gene3D" id="3.90.79.10">
    <property type="entry name" value="Nucleoside Triphosphate Pyrophosphohydrolase"/>
    <property type="match status" value="1"/>
</dbReference>
<proteinExistence type="predicted"/>
<reference evidence="5" key="1">
    <citation type="submission" date="2021-01" db="EMBL/GenBank/DDBJ databases">
        <title>Whole genome shotgun sequence of Actinocatenispora rupis NBRC 107355.</title>
        <authorList>
            <person name="Komaki H."/>
            <person name="Tamura T."/>
        </authorList>
    </citation>
    <scope>NUCLEOTIDE SEQUENCE</scope>
    <source>
        <strain evidence="5">NBRC 107355</strain>
    </source>
</reference>
<dbReference type="SUPFAM" id="SSF55811">
    <property type="entry name" value="Nudix"/>
    <property type="match status" value="1"/>
</dbReference>
<dbReference type="GO" id="GO:0016787">
    <property type="term" value="F:hydrolase activity"/>
    <property type="evidence" value="ECO:0007669"/>
    <property type="project" value="UniProtKB-KW"/>
</dbReference>
<comment type="cofactor">
    <cofactor evidence="1">
        <name>Mg(2+)</name>
        <dbReference type="ChEBI" id="CHEBI:18420"/>
    </cofactor>
</comment>
<comment type="caution">
    <text evidence="5">The sequence shown here is derived from an EMBL/GenBank/DDBJ whole genome shotgun (WGS) entry which is preliminary data.</text>
</comment>
<evidence type="ECO:0000313" key="5">
    <source>
        <dbReference type="EMBL" id="GID09338.1"/>
    </source>
</evidence>
<feature type="region of interest" description="Disordered" evidence="3">
    <location>
        <begin position="1"/>
        <end position="28"/>
    </location>
</feature>
<organism evidence="5 6">
    <name type="scientific">Actinocatenispora rupis</name>
    <dbReference type="NCBI Taxonomy" id="519421"/>
    <lineage>
        <taxon>Bacteria</taxon>
        <taxon>Bacillati</taxon>
        <taxon>Actinomycetota</taxon>
        <taxon>Actinomycetes</taxon>
        <taxon>Micromonosporales</taxon>
        <taxon>Micromonosporaceae</taxon>
        <taxon>Actinocatenispora</taxon>
    </lineage>
</organism>
<dbReference type="EMBL" id="BOMB01000001">
    <property type="protein sequence ID" value="GID09338.1"/>
    <property type="molecule type" value="Genomic_DNA"/>
</dbReference>
<name>A0A8J3IV46_9ACTN</name>